<dbReference type="SUPFAM" id="SSF53474">
    <property type="entry name" value="alpha/beta-Hydrolases"/>
    <property type="match status" value="1"/>
</dbReference>
<sequence>MTRTDIEFKTSDNVTLRGWFFTPSNVAAGTKLPCVIMSHGVSCVKEMGLGDVAAKYVADMNVSCLVYDYRGFGESDAAPHMPRQEVNTWLQANDIRDAVTHVQMREDVDETKIAVWGYSLGAMHAVYVAGVDRRVKAVVAVGPGMSGSEIVKRLAPPHAVNAMQDLFGKDRIERAKGADPIKVPVISPEGGGQCLLPSPESTRFFAEWIGKNHEKGWRNELTLRSLDDLSTYATPMAHLANITPTPVFFGVATRDTNSPPDQVMKQYRKLTEPKEYAIVDCNHYELMGKAREVLHPKEVAFLRKWLSLFGDMDNNADFDAVKDLFATQWAYPSILWHSSRYLSNGYAGSARFMHGDGTSWFKFIIIRVKSVLATTPRSLGEWNEDQWYEMIFYVYAQSNGSAVAFCINAPKIFREKLVEMLNSENCDVSKDATSLLQNMILAEVVKLYDSAVWATRGHVRNLEKGRDATGPYRDFPRLHDLARHIIHSGEALSVACDSVSELLDPRRGGNSYPNTNGQAVERGWHENDIEMAFFLRSLQNLQRRSDTLKGFNLAVKGDSNSMKTISWITLTFLPAIMSFFSLQFDEDSGEQEWLVSDKLWIYWSIAVPLTVLAVQASVMVD</sequence>
<dbReference type="PANTHER" id="PTHR22946">
    <property type="entry name" value="DIENELACTONE HYDROLASE DOMAIN-CONTAINING PROTEIN-RELATED"/>
    <property type="match status" value="1"/>
</dbReference>
<dbReference type="InterPro" id="IPR000073">
    <property type="entry name" value="AB_hydrolase_1"/>
</dbReference>
<dbReference type="GO" id="GO:0016788">
    <property type="term" value="F:hydrolase activity, acting on ester bonds"/>
    <property type="evidence" value="ECO:0007669"/>
    <property type="project" value="UniProtKB-ARBA"/>
</dbReference>
<proteinExistence type="inferred from homology"/>
<dbReference type="Pfam" id="PF00561">
    <property type="entry name" value="Abhydrolase_1"/>
    <property type="match status" value="1"/>
</dbReference>
<comment type="similarity">
    <text evidence="2">Belongs to the AB hydrolase superfamily. FUS2 hydrolase family.</text>
</comment>
<dbReference type="STRING" id="215243.A0A0D2EEA3"/>
<dbReference type="InterPro" id="IPR029058">
    <property type="entry name" value="AB_hydrolase_fold"/>
</dbReference>
<dbReference type="InterPro" id="IPR050261">
    <property type="entry name" value="FrsA_esterase"/>
</dbReference>
<accession>A0A0D2EEA3</accession>
<dbReference type="VEuPathDB" id="FungiDB:PV06_01940"/>
<gene>
    <name evidence="4" type="ORF">PV06_01940</name>
</gene>
<dbReference type="HOGENOM" id="CLU_440067_0_0_1"/>
<protein>
    <recommendedName>
        <fullName evidence="3">AB hydrolase-1 domain-containing protein</fullName>
    </recommendedName>
</protein>
<feature type="domain" description="AB hydrolase-1" evidence="3">
    <location>
        <begin position="63"/>
        <end position="285"/>
    </location>
</feature>
<keyword evidence="1" id="KW-0378">Hydrolase</keyword>
<dbReference type="PANTHER" id="PTHR22946:SF9">
    <property type="entry name" value="POLYKETIDE TRANSFERASE AF380"/>
    <property type="match status" value="1"/>
</dbReference>
<dbReference type="RefSeq" id="XP_016266475.1">
    <property type="nucleotide sequence ID" value="XM_016402578.1"/>
</dbReference>
<reference evidence="4 5" key="1">
    <citation type="submission" date="2015-01" db="EMBL/GenBank/DDBJ databases">
        <title>The Genome Sequence of Exophiala oligosperma CBS72588.</title>
        <authorList>
            <consortium name="The Broad Institute Genomics Platform"/>
            <person name="Cuomo C."/>
            <person name="de Hoog S."/>
            <person name="Gorbushina A."/>
            <person name="Stielow B."/>
            <person name="Teixiera M."/>
            <person name="Abouelleil A."/>
            <person name="Chapman S.B."/>
            <person name="Priest M."/>
            <person name="Young S.K."/>
            <person name="Wortman J."/>
            <person name="Nusbaum C."/>
            <person name="Birren B."/>
        </authorList>
    </citation>
    <scope>NUCLEOTIDE SEQUENCE [LARGE SCALE GENOMIC DNA]</scope>
    <source>
        <strain evidence="4 5">CBS 72588</strain>
    </source>
</reference>
<name>A0A0D2EEA3_9EURO</name>
<dbReference type="OrthoDB" id="2498029at2759"/>
<dbReference type="Gene3D" id="1.10.10.800">
    <property type="match status" value="1"/>
</dbReference>
<keyword evidence="5" id="KW-1185">Reference proteome</keyword>
<organism evidence="4 5">
    <name type="scientific">Exophiala oligosperma</name>
    <dbReference type="NCBI Taxonomy" id="215243"/>
    <lineage>
        <taxon>Eukaryota</taxon>
        <taxon>Fungi</taxon>
        <taxon>Dikarya</taxon>
        <taxon>Ascomycota</taxon>
        <taxon>Pezizomycotina</taxon>
        <taxon>Eurotiomycetes</taxon>
        <taxon>Chaetothyriomycetidae</taxon>
        <taxon>Chaetothyriales</taxon>
        <taxon>Herpotrichiellaceae</taxon>
        <taxon>Exophiala</taxon>
    </lineage>
</organism>
<evidence type="ECO:0000259" key="3">
    <source>
        <dbReference type="Pfam" id="PF00561"/>
    </source>
</evidence>
<dbReference type="EMBL" id="KN847333">
    <property type="protein sequence ID" value="KIW46259.1"/>
    <property type="molecule type" value="Genomic_DNA"/>
</dbReference>
<dbReference type="Proteomes" id="UP000053342">
    <property type="component" value="Unassembled WGS sequence"/>
</dbReference>
<dbReference type="AlphaFoldDB" id="A0A0D2EEA3"/>
<evidence type="ECO:0000256" key="2">
    <source>
        <dbReference type="ARBA" id="ARBA00038115"/>
    </source>
</evidence>
<dbReference type="Gene3D" id="3.40.50.1820">
    <property type="entry name" value="alpha/beta hydrolase"/>
    <property type="match status" value="1"/>
</dbReference>
<dbReference type="GeneID" id="27354014"/>
<evidence type="ECO:0000256" key="1">
    <source>
        <dbReference type="ARBA" id="ARBA00022801"/>
    </source>
</evidence>
<evidence type="ECO:0000313" key="5">
    <source>
        <dbReference type="Proteomes" id="UP000053342"/>
    </source>
</evidence>
<evidence type="ECO:0000313" key="4">
    <source>
        <dbReference type="EMBL" id="KIW46259.1"/>
    </source>
</evidence>